<protein>
    <submittedName>
        <fullName evidence="2">Uncharacterized protein</fullName>
    </submittedName>
</protein>
<evidence type="ECO:0000313" key="3">
    <source>
        <dbReference type="Proteomes" id="UP000026714"/>
    </source>
</evidence>
<sequence length="116" mass="13413">MQMVGQRPPQRQRMRLQPVQAAQILGRRARLAPLIVEPVDRQHMAQHRMHIEPQRRQQRQPRVERTGALRPQPLPRLQRHRDAVFQPVDQAQAGSGGMGSGRRRKHVRCSPSMGLM</sequence>
<evidence type="ECO:0000313" key="2">
    <source>
        <dbReference type="EMBL" id="KDB51491.1"/>
    </source>
</evidence>
<reference evidence="2 3" key="1">
    <citation type="journal article" date="2014" name="FEMS Microbiol. Ecol.">
        <title>Sphaerotilus natans encrusted with nanoball-shaped Fe(III) oxide minerals formed by nitrate-reducing mixotrophic Fe(II) oxidation.</title>
        <authorList>
            <person name="Park S."/>
            <person name="Kim D.H."/>
            <person name="Lee J.H."/>
            <person name="Hur H.G."/>
        </authorList>
    </citation>
    <scope>NUCLEOTIDE SEQUENCE [LARGE SCALE GENOMIC DNA]</scope>
    <source>
        <strain evidence="2 3">DSM 6575</strain>
    </source>
</reference>
<accession>A0A059KJ76</accession>
<comment type="caution">
    <text evidence="2">The sequence shown here is derived from an EMBL/GenBank/DDBJ whole genome shotgun (WGS) entry which is preliminary data.</text>
</comment>
<dbReference type="EMBL" id="AZRA01000076">
    <property type="protein sequence ID" value="KDB51491.1"/>
    <property type="molecule type" value="Genomic_DNA"/>
</dbReference>
<feature type="region of interest" description="Disordered" evidence="1">
    <location>
        <begin position="48"/>
        <end position="116"/>
    </location>
</feature>
<proteinExistence type="predicted"/>
<dbReference type="AlphaFoldDB" id="A0A059KJ76"/>
<name>A0A059KJ76_9BURK</name>
<dbReference type="Proteomes" id="UP000026714">
    <property type="component" value="Unassembled WGS sequence"/>
</dbReference>
<gene>
    <name evidence="2" type="ORF">X805_28690</name>
</gene>
<evidence type="ECO:0000256" key="1">
    <source>
        <dbReference type="SAM" id="MobiDB-lite"/>
    </source>
</evidence>
<organism evidence="2 3">
    <name type="scientific">Sphaerotilus natans subsp. natans DSM 6575</name>
    <dbReference type="NCBI Taxonomy" id="1286631"/>
    <lineage>
        <taxon>Bacteria</taxon>
        <taxon>Pseudomonadati</taxon>
        <taxon>Pseudomonadota</taxon>
        <taxon>Betaproteobacteria</taxon>
        <taxon>Burkholderiales</taxon>
        <taxon>Sphaerotilaceae</taxon>
        <taxon>Sphaerotilus</taxon>
    </lineage>
</organism>
<feature type="compositionally biased region" description="Basic and acidic residues" evidence="1">
    <location>
        <begin position="48"/>
        <end position="67"/>
    </location>
</feature>
<keyword evidence="3" id="KW-1185">Reference proteome</keyword>